<protein>
    <submittedName>
        <fullName evidence="1">Uncharacterized protein</fullName>
    </submittedName>
</protein>
<dbReference type="AlphaFoldDB" id="A0A6M3JP89"/>
<sequence length="86" mass="9793">MNELAYLIDKAETQGLLNKEENMEEITPKYRTRINVSTSVKGVKTWDCTVEEISDNIPPTQKEIVLAASDALVLELDKRYPPQIDK</sequence>
<organism evidence="1">
    <name type="scientific">viral metagenome</name>
    <dbReference type="NCBI Taxonomy" id="1070528"/>
    <lineage>
        <taxon>unclassified sequences</taxon>
        <taxon>metagenomes</taxon>
        <taxon>organismal metagenomes</taxon>
    </lineage>
</organism>
<gene>
    <name evidence="1" type="ORF">MM415A03535_0003</name>
</gene>
<accession>A0A6M3JP89</accession>
<proteinExistence type="predicted"/>
<dbReference type="EMBL" id="MT141826">
    <property type="protein sequence ID" value="QJA70852.1"/>
    <property type="molecule type" value="Genomic_DNA"/>
</dbReference>
<name>A0A6M3JP89_9ZZZZ</name>
<evidence type="ECO:0000313" key="1">
    <source>
        <dbReference type="EMBL" id="QJA70852.1"/>
    </source>
</evidence>
<reference evidence="1" key="1">
    <citation type="submission" date="2020-03" db="EMBL/GenBank/DDBJ databases">
        <title>The deep terrestrial virosphere.</title>
        <authorList>
            <person name="Holmfeldt K."/>
            <person name="Nilsson E."/>
            <person name="Simone D."/>
            <person name="Lopez-Fernandez M."/>
            <person name="Wu X."/>
            <person name="de Brujin I."/>
            <person name="Lundin D."/>
            <person name="Andersson A."/>
            <person name="Bertilsson S."/>
            <person name="Dopson M."/>
        </authorList>
    </citation>
    <scope>NUCLEOTIDE SEQUENCE</scope>
    <source>
        <strain evidence="1">MM415A03535</strain>
    </source>
</reference>